<evidence type="ECO:0000313" key="11">
    <source>
        <dbReference type="Proteomes" id="UP000660885"/>
    </source>
</evidence>
<comment type="subcellular location">
    <subcellularLocation>
        <location evidence="1">Cell membrane</location>
        <topology evidence="1">Multi-pass membrane protein</topology>
    </subcellularLocation>
</comment>
<comment type="similarity">
    <text evidence="8">Belongs to the binding-protein-dependent transport system permease family. LivHM subfamily.</text>
</comment>
<feature type="transmembrane region" description="Helical" evidence="9">
    <location>
        <begin position="257"/>
        <end position="280"/>
    </location>
</feature>
<comment type="caution">
    <text evidence="10">The sequence shown here is derived from an EMBL/GenBank/DDBJ whole genome shotgun (WGS) entry which is preliminary data.</text>
</comment>
<keyword evidence="5" id="KW-0029">Amino-acid transport</keyword>
<evidence type="ECO:0000256" key="9">
    <source>
        <dbReference type="SAM" id="Phobius"/>
    </source>
</evidence>
<proteinExistence type="inferred from homology"/>
<dbReference type="RefSeq" id="WP_202833805.1">
    <property type="nucleotide sequence ID" value="NZ_JAETWB010000015.1"/>
</dbReference>
<evidence type="ECO:0000256" key="4">
    <source>
        <dbReference type="ARBA" id="ARBA00022692"/>
    </source>
</evidence>
<evidence type="ECO:0000256" key="3">
    <source>
        <dbReference type="ARBA" id="ARBA00022475"/>
    </source>
</evidence>
<keyword evidence="7 9" id="KW-0472">Membrane</keyword>
<feature type="transmembrane region" description="Helical" evidence="9">
    <location>
        <begin position="458"/>
        <end position="478"/>
    </location>
</feature>
<reference evidence="10 11" key="1">
    <citation type="submission" date="2021-01" db="EMBL/GenBank/DDBJ databases">
        <title>Belnapia mucosa sp. nov. and Belnapia arida sp. nov., isolated from the Tabernas Desert (Almeria, Spain).</title>
        <authorList>
            <person name="Molina-Menor E."/>
            <person name="Vidal-Verdu A."/>
            <person name="Calonge A."/>
            <person name="Satari L."/>
            <person name="Pereto J."/>
            <person name="Porcar M."/>
        </authorList>
    </citation>
    <scope>NUCLEOTIDE SEQUENCE [LARGE SCALE GENOMIC DNA]</scope>
    <source>
        <strain evidence="10 11">T18</strain>
    </source>
</reference>
<evidence type="ECO:0000256" key="7">
    <source>
        <dbReference type="ARBA" id="ARBA00023136"/>
    </source>
</evidence>
<keyword evidence="4 9" id="KW-0812">Transmembrane</keyword>
<dbReference type="InterPro" id="IPR052157">
    <property type="entry name" value="BCAA_transport_permease"/>
</dbReference>
<feature type="transmembrane region" description="Helical" evidence="9">
    <location>
        <begin position="99"/>
        <end position="119"/>
    </location>
</feature>
<keyword evidence="2" id="KW-0813">Transport</keyword>
<sequence length="615" mass="64445">MENLVLQALSGLASASSLFLVASGLTVIFGVSRVVNFAHGSFYMLGAYLAYTLVTQLPRGHLGFWGGVVGAALLVGLIGLAVEVLLLRRIYRAPELFQLLATFGVVLIVQELTQMVWGAQDLLGPRAPGLRGSTEILGLRFPLYELFLIGVGPVVLGLLLLLFHRTRWGTLVRAATQDREMVGALGVNQRMLFTSIFFLGSLLAGLGGALQLPRESVNLHMDLSIITEAFVVVVVGGLGSLTGAALAALLIGEMHAFGILIAPKITLVLVFLVMALVLVVRPHGLLGKPEAAARGGQGSAEPMIGPAPGPLRWLALTALGLAVVVPPFLGDYALSVLTELATAVLFAASLHLIMGPGGMASFGHAAYFGLGAYGAALAAQWLGAPMLVGLALAPLAAGVFGLVFGYFCVRLSGVYAAMLTLAFAQIAWSVAFQWVEVTGGDNGILGVWPDAWAAPKLVFYYLALALCLGATLLLRRVVHAPFGYALRAQRDSALRAEAIGINAFRIRWLGFALAAAAAGIAGGLFAYGKGSVFPTFMGIPRSVDALLMVLLGGVQTLSGPIIGALAFTGLQEQLVRLTDLWRLILGAVIVALVLFFPQGLAGAARARWEARHGDA</sequence>
<dbReference type="InterPro" id="IPR043428">
    <property type="entry name" value="LivM-like"/>
</dbReference>
<dbReference type="CDD" id="cd06582">
    <property type="entry name" value="TM_PBP1_LivH_like"/>
    <property type="match status" value="1"/>
</dbReference>
<feature type="transmembrane region" description="Helical" evidence="9">
    <location>
        <begin position="191"/>
        <end position="210"/>
    </location>
</feature>
<feature type="transmembrane region" description="Helical" evidence="9">
    <location>
        <begin position="580"/>
        <end position="600"/>
    </location>
</feature>
<gene>
    <name evidence="10" type="ORF">JMJ56_21370</name>
</gene>
<evidence type="ECO:0000256" key="5">
    <source>
        <dbReference type="ARBA" id="ARBA00022970"/>
    </source>
</evidence>
<dbReference type="Proteomes" id="UP000660885">
    <property type="component" value="Unassembled WGS sequence"/>
</dbReference>
<feature type="transmembrane region" description="Helical" evidence="9">
    <location>
        <begin position="64"/>
        <end position="87"/>
    </location>
</feature>
<dbReference type="PANTHER" id="PTHR11795">
    <property type="entry name" value="BRANCHED-CHAIN AMINO ACID TRANSPORT SYSTEM PERMEASE PROTEIN LIVH"/>
    <property type="match status" value="1"/>
</dbReference>
<feature type="transmembrane region" description="Helical" evidence="9">
    <location>
        <begin position="547"/>
        <end position="568"/>
    </location>
</feature>
<dbReference type="Pfam" id="PF02653">
    <property type="entry name" value="BPD_transp_2"/>
    <property type="match status" value="2"/>
</dbReference>
<feature type="transmembrane region" description="Helical" evidence="9">
    <location>
        <begin position="508"/>
        <end position="527"/>
    </location>
</feature>
<feature type="transmembrane region" description="Helical" evidence="9">
    <location>
        <begin position="41"/>
        <end position="58"/>
    </location>
</feature>
<evidence type="ECO:0000313" key="10">
    <source>
        <dbReference type="EMBL" id="MBL6080571.1"/>
    </source>
</evidence>
<feature type="transmembrane region" description="Helical" evidence="9">
    <location>
        <begin position="230"/>
        <end position="250"/>
    </location>
</feature>
<dbReference type="PANTHER" id="PTHR11795:SF442">
    <property type="entry name" value="ABC TRANSPORTER ATP-BINDING PROTEIN"/>
    <property type="match status" value="1"/>
</dbReference>
<name>A0ABS1U7B3_9PROT</name>
<feature type="transmembrane region" description="Helical" evidence="9">
    <location>
        <begin position="6"/>
        <end position="29"/>
    </location>
</feature>
<evidence type="ECO:0000256" key="2">
    <source>
        <dbReference type="ARBA" id="ARBA00022448"/>
    </source>
</evidence>
<dbReference type="EMBL" id="JAETWB010000015">
    <property type="protein sequence ID" value="MBL6080571.1"/>
    <property type="molecule type" value="Genomic_DNA"/>
</dbReference>
<accession>A0ABS1U7B3</accession>
<feature type="transmembrane region" description="Helical" evidence="9">
    <location>
        <begin position="388"/>
        <end position="407"/>
    </location>
</feature>
<feature type="transmembrane region" description="Helical" evidence="9">
    <location>
        <begin position="414"/>
        <end position="435"/>
    </location>
</feature>
<evidence type="ECO:0000256" key="1">
    <source>
        <dbReference type="ARBA" id="ARBA00004651"/>
    </source>
</evidence>
<keyword evidence="3" id="KW-1003">Cell membrane</keyword>
<dbReference type="InterPro" id="IPR001851">
    <property type="entry name" value="ABC_transp_permease"/>
</dbReference>
<keyword evidence="11" id="KW-1185">Reference proteome</keyword>
<evidence type="ECO:0000256" key="8">
    <source>
        <dbReference type="ARBA" id="ARBA00037998"/>
    </source>
</evidence>
<organism evidence="10 11">
    <name type="scientific">Belnapia arida</name>
    <dbReference type="NCBI Taxonomy" id="2804533"/>
    <lineage>
        <taxon>Bacteria</taxon>
        <taxon>Pseudomonadati</taxon>
        <taxon>Pseudomonadota</taxon>
        <taxon>Alphaproteobacteria</taxon>
        <taxon>Acetobacterales</taxon>
        <taxon>Roseomonadaceae</taxon>
        <taxon>Belnapia</taxon>
    </lineage>
</organism>
<protein>
    <submittedName>
        <fullName evidence="10">ABC transporter permease</fullName>
    </submittedName>
</protein>
<dbReference type="CDD" id="cd06581">
    <property type="entry name" value="TM_PBP1_LivM_like"/>
    <property type="match status" value="1"/>
</dbReference>
<keyword evidence="6 9" id="KW-1133">Transmembrane helix</keyword>
<evidence type="ECO:0000256" key="6">
    <source>
        <dbReference type="ARBA" id="ARBA00022989"/>
    </source>
</evidence>
<feature type="transmembrane region" description="Helical" evidence="9">
    <location>
        <begin position="139"/>
        <end position="163"/>
    </location>
</feature>